<keyword evidence="4" id="KW-1185">Reference proteome</keyword>
<feature type="transmembrane region" description="Helical" evidence="1">
    <location>
        <begin position="425"/>
        <end position="447"/>
    </location>
</feature>
<proteinExistence type="predicted"/>
<dbReference type="InterPro" id="IPR029063">
    <property type="entry name" value="SAM-dependent_MTases_sf"/>
</dbReference>
<dbReference type="InterPro" id="IPR041698">
    <property type="entry name" value="Methyltransf_25"/>
</dbReference>
<protein>
    <recommendedName>
        <fullName evidence="2">Methyltransferase domain-containing protein</fullName>
    </recommendedName>
</protein>
<dbReference type="Proteomes" id="UP001255856">
    <property type="component" value="Unassembled WGS sequence"/>
</dbReference>
<gene>
    <name evidence="3" type="ORF">QBZ16_005196</name>
</gene>
<keyword evidence="1" id="KW-0472">Membrane</keyword>
<dbReference type="Pfam" id="PF13649">
    <property type="entry name" value="Methyltransf_25"/>
    <property type="match status" value="1"/>
</dbReference>
<sequence length="676" mass="76413">MGKGGDGHVYQRDHRLQRSLSANLLYRLKNTGIASRVDDLKSDLTVLSNIWFKKLKIDGSHAQRLEQFYGPQAQAYDSFRSNFLWGREPLMAACAARLRGMRELVWVDLGGGTAENIALMEKYIDLSCFKHIYVVDLCSALCKQARLKVEKNGWTNVTIVEGDACAFRPPEGAQADLVTFSYSLSMIPDFHGAVDAAASYLQPTRGILGVTDFYVSSKFDFPLRQRSWLRRFFWRCVFDLDGIDIGPERRQYLDHRLCRVWERNSQGPIPYVPKALQPPYYIWLGQSQSLAAHHVEAKVEAPPLFPPTFLYTQSWEDPIVDEPYLSIKPTDVCLTLTSGGCNSLALCLHGAAQVYSVDCNPAQSALLELKKVAIQRLPYEDVWKLFGEGRHRDAQRLFDRELSPFLSQSAFSFWAPRLHYFTSGLYYQGGMGLAVWIIQGMFALLGLNGGMRRLVEAPSLEAQVAAWEGLWVIRFLLHAPAWLTAIVVRIATALFFNRVTLWFGAGIPCKQAQLIGKDGVPLGTYAGRVFDGVVRSYRLRDDNYFYHNCITGRYSRDCCPAYLKPANCERLRGGLANLHVRTAFFMDVLRARKYDKVILMDHVDWLNAKDAQALATMLGEQVNKGGRVIWRSAALRPPYAPLIAAAGFKVRRVSSIEQGCMDRVNMYASFYVAERL</sequence>
<evidence type="ECO:0000313" key="4">
    <source>
        <dbReference type="Proteomes" id="UP001255856"/>
    </source>
</evidence>
<dbReference type="AlphaFoldDB" id="A0AAD9MKT9"/>
<name>A0AAD9MKT9_PROWI</name>
<dbReference type="EMBL" id="JASFZW010000008">
    <property type="protein sequence ID" value="KAK2076968.1"/>
    <property type="molecule type" value="Genomic_DNA"/>
</dbReference>
<dbReference type="Pfam" id="PF11899">
    <property type="entry name" value="DUF3419"/>
    <property type="match status" value="1"/>
</dbReference>
<comment type="caution">
    <text evidence="3">The sequence shown here is derived from an EMBL/GenBank/DDBJ whole genome shotgun (WGS) entry which is preliminary data.</text>
</comment>
<reference evidence="3" key="1">
    <citation type="submission" date="2021-01" db="EMBL/GenBank/DDBJ databases">
        <authorList>
            <person name="Eckstrom K.M.E."/>
        </authorList>
    </citation>
    <scope>NUCLEOTIDE SEQUENCE</scope>
    <source>
        <strain evidence="3">UVCC 0001</strain>
    </source>
</reference>
<dbReference type="Gene3D" id="3.40.50.150">
    <property type="entry name" value="Vaccinia Virus protein VP39"/>
    <property type="match status" value="1"/>
</dbReference>
<dbReference type="SUPFAM" id="SSF53335">
    <property type="entry name" value="S-adenosyl-L-methionine-dependent methyltransferases"/>
    <property type="match status" value="1"/>
</dbReference>
<dbReference type="PANTHER" id="PTHR47473:SF1">
    <property type="entry name" value="METHYLTRANSFERASE DOMAIN-CONTAINING PROTEIN"/>
    <property type="match status" value="1"/>
</dbReference>
<evidence type="ECO:0000313" key="3">
    <source>
        <dbReference type="EMBL" id="KAK2076968.1"/>
    </source>
</evidence>
<evidence type="ECO:0000256" key="1">
    <source>
        <dbReference type="SAM" id="Phobius"/>
    </source>
</evidence>
<feature type="domain" description="Methyltransferase" evidence="2">
    <location>
        <begin position="107"/>
        <end position="203"/>
    </location>
</feature>
<keyword evidence="1" id="KW-1133">Transmembrane helix</keyword>
<keyword evidence="1" id="KW-0812">Transmembrane</keyword>
<organism evidence="3 4">
    <name type="scientific">Prototheca wickerhamii</name>
    <dbReference type="NCBI Taxonomy" id="3111"/>
    <lineage>
        <taxon>Eukaryota</taxon>
        <taxon>Viridiplantae</taxon>
        <taxon>Chlorophyta</taxon>
        <taxon>core chlorophytes</taxon>
        <taxon>Trebouxiophyceae</taxon>
        <taxon>Chlorellales</taxon>
        <taxon>Chlorellaceae</taxon>
        <taxon>Prototheca</taxon>
    </lineage>
</organism>
<evidence type="ECO:0000259" key="2">
    <source>
        <dbReference type="Pfam" id="PF13649"/>
    </source>
</evidence>
<accession>A0AAD9MKT9</accession>
<dbReference type="CDD" id="cd02440">
    <property type="entry name" value="AdoMet_MTases"/>
    <property type="match status" value="1"/>
</dbReference>
<dbReference type="InterPro" id="IPR021829">
    <property type="entry name" value="DUF3419"/>
</dbReference>
<dbReference type="PANTHER" id="PTHR47473">
    <property type="entry name" value="BTA1P"/>
    <property type="match status" value="1"/>
</dbReference>